<dbReference type="Proteomes" id="UP001240678">
    <property type="component" value="Unassembled WGS sequence"/>
</dbReference>
<evidence type="ECO:0000313" key="1">
    <source>
        <dbReference type="EMBL" id="KAK1540213.1"/>
    </source>
</evidence>
<reference evidence="1 2" key="1">
    <citation type="submission" date="2016-10" db="EMBL/GenBank/DDBJ databases">
        <title>The genome sequence of Colletotrichum fioriniae PJ7.</title>
        <authorList>
            <person name="Baroncelli R."/>
        </authorList>
    </citation>
    <scope>NUCLEOTIDE SEQUENCE [LARGE SCALE GENOMIC DNA]</scope>
    <source>
        <strain evidence="1 2">IMI 309622</strain>
    </source>
</reference>
<sequence>MTFIIVCRSTLIRMARLRAVAATIISRYRLSTTLFSLLWQLPARRLASMTSSSVHKSSNSRIQVVTTAMRGFLRKLAAQASTGNVQGPDHNAEPYFLAIFLMFESFPYRSLVDVCDPMLSDAGFWFVPSSARHPINSLKDQPTPR</sequence>
<dbReference type="AlphaFoldDB" id="A0AAJ0E919"/>
<dbReference type="GeneID" id="85333268"/>
<proteinExistence type="predicted"/>
<protein>
    <submittedName>
        <fullName evidence="1">Uncharacterized protein</fullName>
    </submittedName>
</protein>
<gene>
    <name evidence="1" type="ORF">CCOS01_01527</name>
</gene>
<accession>A0AAJ0E919</accession>
<comment type="caution">
    <text evidence="1">The sequence shown here is derived from an EMBL/GenBank/DDBJ whole genome shotgun (WGS) entry which is preliminary data.</text>
</comment>
<dbReference type="EMBL" id="MOOE01000001">
    <property type="protein sequence ID" value="KAK1540213.1"/>
    <property type="molecule type" value="Genomic_DNA"/>
</dbReference>
<organism evidence="1 2">
    <name type="scientific">Colletotrichum costaricense</name>
    <dbReference type="NCBI Taxonomy" id="1209916"/>
    <lineage>
        <taxon>Eukaryota</taxon>
        <taxon>Fungi</taxon>
        <taxon>Dikarya</taxon>
        <taxon>Ascomycota</taxon>
        <taxon>Pezizomycotina</taxon>
        <taxon>Sordariomycetes</taxon>
        <taxon>Hypocreomycetidae</taxon>
        <taxon>Glomerellales</taxon>
        <taxon>Glomerellaceae</taxon>
        <taxon>Colletotrichum</taxon>
        <taxon>Colletotrichum acutatum species complex</taxon>
    </lineage>
</organism>
<evidence type="ECO:0000313" key="2">
    <source>
        <dbReference type="Proteomes" id="UP001240678"/>
    </source>
</evidence>
<dbReference type="RefSeq" id="XP_060321159.1">
    <property type="nucleotide sequence ID" value="XM_060449721.1"/>
</dbReference>
<name>A0AAJ0E919_9PEZI</name>
<keyword evidence="2" id="KW-1185">Reference proteome</keyword>